<feature type="transmembrane region" description="Helical" evidence="1">
    <location>
        <begin position="283"/>
        <end position="305"/>
    </location>
</feature>
<accession>A0A7J7KKP2</accession>
<gene>
    <name evidence="2" type="ORF">EB796_003775</name>
</gene>
<keyword evidence="1" id="KW-0812">Transmembrane</keyword>
<feature type="transmembrane region" description="Helical" evidence="1">
    <location>
        <begin position="25"/>
        <end position="53"/>
    </location>
</feature>
<dbReference type="PANTHER" id="PTHR33802:SF1">
    <property type="entry name" value="XK-RELATED PROTEIN"/>
    <property type="match status" value="1"/>
</dbReference>
<reference evidence="2" key="1">
    <citation type="submission" date="2020-06" db="EMBL/GenBank/DDBJ databases">
        <title>Draft genome of Bugula neritina, a colonial animal packing powerful symbionts and potential medicines.</title>
        <authorList>
            <person name="Rayko M."/>
        </authorList>
    </citation>
    <scope>NUCLEOTIDE SEQUENCE [LARGE SCALE GENOMIC DNA]</scope>
    <source>
        <strain evidence="2">Kwan_BN1</strain>
    </source>
</reference>
<feature type="transmembrane region" description="Helical" evidence="1">
    <location>
        <begin position="253"/>
        <end position="271"/>
    </location>
</feature>
<dbReference type="EMBL" id="VXIV02000495">
    <property type="protein sequence ID" value="KAF6037926.1"/>
    <property type="molecule type" value="Genomic_DNA"/>
</dbReference>
<evidence type="ECO:0000256" key="1">
    <source>
        <dbReference type="SAM" id="Phobius"/>
    </source>
</evidence>
<dbReference type="AlphaFoldDB" id="A0A7J7KKP2"/>
<organism evidence="2 3">
    <name type="scientific">Bugula neritina</name>
    <name type="common">Brown bryozoan</name>
    <name type="synonym">Sertularia neritina</name>
    <dbReference type="NCBI Taxonomy" id="10212"/>
    <lineage>
        <taxon>Eukaryota</taxon>
        <taxon>Metazoa</taxon>
        <taxon>Spiralia</taxon>
        <taxon>Lophotrochozoa</taxon>
        <taxon>Bryozoa</taxon>
        <taxon>Gymnolaemata</taxon>
        <taxon>Cheilostomatida</taxon>
        <taxon>Flustrina</taxon>
        <taxon>Buguloidea</taxon>
        <taxon>Bugulidae</taxon>
        <taxon>Bugula</taxon>
    </lineage>
</organism>
<feature type="transmembrane region" description="Helical" evidence="1">
    <location>
        <begin position="220"/>
        <end position="241"/>
    </location>
</feature>
<dbReference type="Proteomes" id="UP000593567">
    <property type="component" value="Unassembled WGS sequence"/>
</dbReference>
<dbReference type="PANTHER" id="PTHR33802">
    <property type="entry name" value="SI:CH211-161H7.5-RELATED"/>
    <property type="match status" value="1"/>
</dbReference>
<evidence type="ECO:0000313" key="3">
    <source>
        <dbReference type="Proteomes" id="UP000593567"/>
    </source>
</evidence>
<keyword evidence="3" id="KW-1185">Reference proteome</keyword>
<feature type="transmembrane region" description="Helical" evidence="1">
    <location>
        <begin position="193"/>
        <end position="214"/>
    </location>
</feature>
<comment type="caution">
    <text evidence="2">The sequence shown here is derived from an EMBL/GenBank/DDBJ whole genome shotgun (WGS) entry which is preliminary data.</text>
</comment>
<evidence type="ECO:0000313" key="2">
    <source>
        <dbReference type="EMBL" id="KAF6037926.1"/>
    </source>
</evidence>
<feature type="transmembrane region" description="Helical" evidence="1">
    <location>
        <begin position="112"/>
        <end position="130"/>
    </location>
</feature>
<dbReference type="OrthoDB" id="5586934at2759"/>
<sequence>MTITMYITQGILSQKLTRENMTKSVTAGSCCTGVLIVGSLLSYILCVALNAVLNIPGISPFNTTIGNLSHKYSTGITPSNATFGIWGLIYFWQLVLVVYVSTLLCRKAGNKPLYISPGFIPASFLLSYIVNLLGNPAWIYVFLLEDNVKALGLLLLGVVTLVICLMSSCSQLEQSGAEMEMKGLLGDIWCTRIIVQNAWVSCATAINTVVVLTYILGVSMSSACFGALAVINVIIVGWFILETFLYDRQLRYVFAHYISYIIAFVGVYKAQYDPSIPYTIYEVVLLAIVSALALAKLIIMIVRAVKDPIHYSKLSDGISSKEVPFMKVMQVHY</sequence>
<keyword evidence="1" id="KW-0472">Membrane</keyword>
<proteinExistence type="predicted"/>
<protein>
    <submittedName>
        <fullName evidence="2">Uncharacterized protein</fullName>
    </submittedName>
</protein>
<feature type="transmembrane region" description="Helical" evidence="1">
    <location>
        <begin position="83"/>
        <end position="105"/>
    </location>
</feature>
<name>A0A7J7KKP2_BUGNE</name>
<feature type="transmembrane region" description="Helical" evidence="1">
    <location>
        <begin position="150"/>
        <end position="172"/>
    </location>
</feature>
<keyword evidence="1" id="KW-1133">Transmembrane helix</keyword>